<dbReference type="AlphaFoldDB" id="A0A914C5I5"/>
<dbReference type="Proteomes" id="UP000887540">
    <property type="component" value="Unplaced"/>
</dbReference>
<organism evidence="2 3">
    <name type="scientific">Acrobeloides nanus</name>
    <dbReference type="NCBI Taxonomy" id="290746"/>
    <lineage>
        <taxon>Eukaryota</taxon>
        <taxon>Metazoa</taxon>
        <taxon>Ecdysozoa</taxon>
        <taxon>Nematoda</taxon>
        <taxon>Chromadorea</taxon>
        <taxon>Rhabditida</taxon>
        <taxon>Tylenchina</taxon>
        <taxon>Cephalobomorpha</taxon>
        <taxon>Cephaloboidea</taxon>
        <taxon>Cephalobidae</taxon>
        <taxon>Acrobeloides</taxon>
    </lineage>
</organism>
<keyword evidence="2" id="KW-1185">Reference proteome</keyword>
<protein>
    <submittedName>
        <fullName evidence="3">Uncharacterized protein</fullName>
    </submittedName>
</protein>
<dbReference type="PANTHER" id="PTHR37433">
    <property type="entry name" value="PROTEIN CBG25136-RELATED"/>
    <property type="match status" value="1"/>
</dbReference>
<evidence type="ECO:0000313" key="2">
    <source>
        <dbReference type="Proteomes" id="UP000887540"/>
    </source>
</evidence>
<reference evidence="3" key="1">
    <citation type="submission" date="2022-11" db="UniProtKB">
        <authorList>
            <consortium name="WormBaseParasite"/>
        </authorList>
    </citation>
    <scope>IDENTIFICATION</scope>
</reference>
<evidence type="ECO:0000313" key="3">
    <source>
        <dbReference type="WBParaSite" id="ACRNAN_Path_325.g1243.t1"/>
    </source>
</evidence>
<sequence length="372" mass="42023">MNGNGHRLWWRRVTIVSFLLIILEVGKVFGEHACHSCMAHCKTFPNGKLDPATCDCVGNSTCYADDCFVKVEIFPEETTAIIQKGCIKGLPKGSPGCHYAGQAESVHCYCSGEYCNEKLNLNFYTPKPLPTIECCECSELHEDKCPETKCLRTCRGNYCLIDFDGVEQGCGIGVPRLQNFLRLPHYPEHQGETFCARYQATLSTVVHGCVCTNPSGQCNEINKTRSYQLKNVIDRKVDDQNYCYSLHQKSKTPFTEVVFRQADTCEGHYCFVSMTTSELVIESEHQRENTRGHQDFVGLARPRYEILAGCLKVDDDKKITLGCTTEFSNSNEPIAIHCICDSHLCNYYHLLVNMFILDPEMDQEITGNLILR</sequence>
<name>A0A914C5I5_9BILA</name>
<keyword evidence="1" id="KW-0732">Signal</keyword>
<dbReference type="WBParaSite" id="ACRNAN_Path_325.g1243.t1">
    <property type="protein sequence ID" value="ACRNAN_Path_325.g1243.t1"/>
    <property type="gene ID" value="ACRNAN_Path_325.g1243"/>
</dbReference>
<proteinExistence type="predicted"/>
<feature type="signal peptide" evidence="1">
    <location>
        <begin position="1"/>
        <end position="30"/>
    </location>
</feature>
<accession>A0A914C5I5</accession>
<feature type="chain" id="PRO_5038114804" evidence="1">
    <location>
        <begin position="31"/>
        <end position="372"/>
    </location>
</feature>
<dbReference type="PANTHER" id="PTHR37433:SF15">
    <property type="entry name" value="PROTEIN CBG04492"/>
    <property type="match status" value="1"/>
</dbReference>
<evidence type="ECO:0000256" key="1">
    <source>
        <dbReference type="SAM" id="SignalP"/>
    </source>
</evidence>